<dbReference type="Proteomes" id="UP000007813">
    <property type="component" value="Unassembled WGS sequence"/>
</dbReference>
<protein>
    <submittedName>
        <fullName evidence="2">Uncharacterized protein</fullName>
    </submittedName>
</protein>
<evidence type="ECO:0000313" key="2">
    <source>
        <dbReference type="EMBL" id="EJN59618.1"/>
    </source>
</evidence>
<name>J3A2S8_9EURY</name>
<dbReference type="AlphaFoldDB" id="J3A2S8"/>
<reference evidence="2 3" key="1">
    <citation type="journal article" date="2012" name="J. Bacteriol.">
        <title>Draft Genome Sequence of the Extremely Halophilic Archaeon Halogranum salarium B-1T.</title>
        <authorList>
            <person name="Kim K.K."/>
            <person name="Lee K.C."/>
            <person name="Lee J.S."/>
        </authorList>
    </citation>
    <scope>NUCLEOTIDE SEQUENCE [LARGE SCALE GENOMIC DNA]</scope>
    <source>
        <strain evidence="2 3">B-1</strain>
    </source>
</reference>
<evidence type="ECO:0000313" key="3">
    <source>
        <dbReference type="Proteomes" id="UP000007813"/>
    </source>
</evidence>
<proteinExistence type="predicted"/>
<sequence length="85" mass="9027">MGVKGASRWRKTADASTAANEVSEEHSDALDSSDSGLSSVRTVETEACTLNQCIPAEYPFVPLFGFKAGAEPVENPHVTSLSRLT</sequence>
<feature type="region of interest" description="Disordered" evidence="1">
    <location>
        <begin position="1"/>
        <end position="38"/>
    </location>
</feature>
<dbReference type="EMBL" id="ALJD01000004">
    <property type="protein sequence ID" value="EJN59618.1"/>
    <property type="molecule type" value="Genomic_DNA"/>
</dbReference>
<accession>J3A2S8</accession>
<gene>
    <name evidence="2" type="ORF">HSB1_17760</name>
</gene>
<evidence type="ECO:0000256" key="1">
    <source>
        <dbReference type="SAM" id="MobiDB-lite"/>
    </source>
</evidence>
<comment type="caution">
    <text evidence="2">The sequence shown here is derived from an EMBL/GenBank/DDBJ whole genome shotgun (WGS) entry which is preliminary data.</text>
</comment>
<organism evidence="2 3">
    <name type="scientific">Halogranum salarium B-1</name>
    <dbReference type="NCBI Taxonomy" id="1210908"/>
    <lineage>
        <taxon>Archaea</taxon>
        <taxon>Methanobacteriati</taxon>
        <taxon>Methanobacteriota</taxon>
        <taxon>Stenosarchaea group</taxon>
        <taxon>Halobacteria</taxon>
        <taxon>Halobacteriales</taxon>
        <taxon>Haloferacaceae</taxon>
    </lineage>
</organism>